<evidence type="ECO:0000256" key="1">
    <source>
        <dbReference type="PROSITE-ProRule" id="PRU00042"/>
    </source>
</evidence>
<evidence type="ECO:0000313" key="3">
    <source>
        <dbReference type="EMBL" id="RUS86567.1"/>
    </source>
</evidence>
<dbReference type="EMBL" id="RQTK01000134">
    <property type="protein sequence ID" value="RUS86567.1"/>
    <property type="molecule type" value="Genomic_DNA"/>
</dbReference>
<evidence type="ECO:0000259" key="2">
    <source>
        <dbReference type="PROSITE" id="PS50157"/>
    </source>
</evidence>
<accession>A0A433TYD0</accession>
<dbReference type="GO" id="GO:0008270">
    <property type="term" value="F:zinc ion binding"/>
    <property type="evidence" value="ECO:0007669"/>
    <property type="project" value="UniProtKB-KW"/>
</dbReference>
<keyword evidence="4" id="KW-1185">Reference proteome</keyword>
<proteinExistence type="predicted"/>
<evidence type="ECO:0000313" key="4">
    <source>
        <dbReference type="Proteomes" id="UP000271974"/>
    </source>
</evidence>
<comment type="caution">
    <text evidence="3">The sequence shown here is derived from an EMBL/GenBank/DDBJ whole genome shotgun (WGS) entry which is preliminary data.</text>
</comment>
<feature type="domain" description="C2H2-type" evidence="2">
    <location>
        <begin position="67"/>
        <end position="94"/>
    </location>
</feature>
<dbReference type="OrthoDB" id="8922241at2759"/>
<name>A0A433TYD0_ELYCH</name>
<feature type="non-terminal residue" evidence="3">
    <location>
        <position position="107"/>
    </location>
</feature>
<sequence length="107" mass="12264">LSDGIKTCLQDNLTTDRLLPPKSHGHDPCYALPSCHCQNISPRKQGMVFEQRDSARHKQSHIGPKHYSCEEFGKCFSVKHISIKHKKTFTGQKPYTCDWCEDTFCPK</sequence>
<dbReference type="InterPro" id="IPR013087">
    <property type="entry name" value="Znf_C2H2_type"/>
</dbReference>
<dbReference type="STRING" id="188477.A0A433TYD0"/>
<protein>
    <recommendedName>
        <fullName evidence="2">C2H2-type domain-containing protein</fullName>
    </recommendedName>
</protein>
<dbReference type="Proteomes" id="UP000271974">
    <property type="component" value="Unassembled WGS sequence"/>
</dbReference>
<gene>
    <name evidence="3" type="ORF">EGW08_005648</name>
</gene>
<reference evidence="3 4" key="1">
    <citation type="submission" date="2019-01" db="EMBL/GenBank/DDBJ databases">
        <title>A draft genome assembly of the solar-powered sea slug Elysia chlorotica.</title>
        <authorList>
            <person name="Cai H."/>
            <person name="Li Q."/>
            <person name="Fang X."/>
            <person name="Li J."/>
            <person name="Curtis N.E."/>
            <person name="Altenburger A."/>
            <person name="Shibata T."/>
            <person name="Feng M."/>
            <person name="Maeda T."/>
            <person name="Schwartz J.A."/>
            <person name="Shigenobu S."/>
            <person name="Lundholm N."/>
            <person name="Nishiyama T."/>
            <person name="Yang H."/>
            <person name="Hasebe M."/>
            <person name="Li S."/>
            <person name="Pierce S.K."/>
            <person name="Wang J."/>
        </authorList>
    </citation>
    <scope>NUCLEOTIDE SEQUENCE [LARGE SCALE GENOMIC DNA]</scope>
    <source>
        <strain evidence="3">EC2010</strain>
        <tissue evidence="3">Whole organism of an adult</tissue>
    </source>
</reference>
<keyword evidence="1" id="KW-0863">Zinc-finger</keyword>
<dbReference type="Gene3D" id="3.30.160.60">
    <property type="entry name" value="Classic Zinc Finger"/>
    <property type="match status" value="1"/>
</dbReference>
<keyword evidence="1" id="KW-0862">Zinc</keyword>
<organism evidence="3 4">
    <name type="scientific">Elysia chlorotica</name>
    <name type="common">Eastern emerald elysia</name>
    <name type="synonym">Sea slug</name>
    <dbReference type="NCBI Taxonomy" id="188477"/>
    <lineage>
        <taxon>Eukaryota</taxon>
        <taxon>Metazoa</taxon>
        <taxon>Spiralia</taxon>
        <taxon>Lophotrochozoa</taxon>
        <taxon>Mollusca</taxon>
        <taxon>Gastropoda</taxon>
        <taxon>Heterobranchia</taxon>
        <taxon>Euthyneura</taxon>
        <taxon>Panpulmonata</taxon>
        <taxon>Sacoglossa</taxon>
        <taxon>Placobranchoidea</taxon>
        <taxon>Plakobranchidae</taxon>
        <taxon>Elysia</taxon>
    </lineage>
</organism>
<keyword evidence="1" id="KW-0479">Metal-binding</keyword>
<dbReference type="AlphaFoldDB" id="A0A433TYD0"/>
<feature type="non-terminal residue" evidence="3">
    <location>
        <position position="1"/>
    </location>
</feature>
<dbReference type="SUPFAM" id="SSF57667">
    <property type="entry name" value="beta-beta-alpha zinc fingers"/>
    <property type="match status" value="1"/>
</dbReference>
<dbReference type="InterPro" id="IPR036236">
    <property type="entry name" value="Znf_C2H2_sf"/>
</dbReference>
<dbReference type="PROSITE" id="PS50157">
    <property type="entry name" value="ZINC_FINGER_C2H2_2"/>
    <property type="match status" value="1"/>
</dbReference>